<feature type="compositionally biased region" description="Gly residues" evidence="1">
    <location>
        <begin position="142"/>
        <end position="157"/>
    </location>
</feature>
<dbReference type="EMBL" id="CP029159">
    <property type="protein sequence ID" value="QKM67908.1"/>
    <property type="molecule type" value="Genomic_DNA"/>
</dbReference>
<name>A0A7G3UD42_STRT9</name>
<proteinExistence type="predicted"/>
<evidence type="ECO:0000313" key="3">
    <source>
        <dbReference type="Proteomes" id="UP000005940"/>
    </source>
</evidence>
<dbReference type="Pfam" id="PF04134">
    <property type="entry name" value="DCC1-like"/>
    <property type="match status" value="1"/>
</dbReference>
<dbReference type="Proteomes" id="UP000005940">
    <property type="component" value="Chromosome"/>
</dbReference>
<organism evidence="2 3">
    <name type="scientific">Streptomyces tsukubensis (strain DSM 42081 / NBRC 108919 / NRRL 18488 / 9993)</name>
    <dbReference type="NCBI Taxonomy" id="1114943"/>
    <lineage>
        <taxon>Bacteria</taxon>
        <taxon>Bacillati</taxon>
        <taxon>Actinomycetota</taxon>
        <taxon>Actinomycetes</taxon>
        <taxon>Kitasatosporales</taxon>
        <taxon>Streptomycetaceae</taxon>
        <taxon>Streptomyces</taxon>
    </lineage>
</organism>
<accession>A0A7G3UD42</accession>
<dbReference type="GO" id="GO:0015035">
    <property type="term" value="F:protein-disulfide reductase activity"/>
    <property type="evidence" value="ECO:0007669"/>
    <property type="project" value="InterPro"/>
</dbReference>
<reference evidence="2 3" key="1">
    <citation type="journal article" date="2012" name="J. Bacteriol.">
        <title>Draft genome of Streptomyces tsukubaensis NRRL 18488, the producer of the clinically important immunosuppressant tacrolimus (FK506).</title>
        <authorList>
            <person name="Barreiro C."/>
            <person name="Prieto C."/>
            <person name="Sola-Landa A."/>
            <person name="Solera E."/>
            <person name="Martinez-Castro M."/>
            <person name="Perez-Redondo R."/>
            <person name="Garcia-Estrada C."/>
            <person name="Aparicio J.F."/>
            <person name="Fernandez-Martinez L.T."/>
            <person name="Santos-Aberturas J."/>
            <person name="Salehi-Najafabadi Z."/>
            <person name="Rodriguez-Garcia A."/>
            <person name="Tauch A."/>
            <person name="Martin J.F."/>
        </authorList>
    </citation>
    <scope>NUCLEOTIDE SEQUENCE [LARGE SCALE GENOMIC DNA]</scope>
    <source>
        <strain evidence="3">DSM 42081 / NBRC 108919 / NRRL 18488 / 9993</strain>
    </source>
</reference>
<sequence length="173" mass="17845">MGTAGAPGRAVSRGGGRGVPVHRLTVLFDAECGLCAHVRDWLVRQRQLVPLDLVPAGSALARELFPGLDHQATLRRITVVGDGGQVYTDDAAFLVCLWALADHRDKAAWLASPAGKPFIRAAVLAASAYRESTGAAGRRLDGPGGGPDGGEAGGPGERSGEGSPCDDRCLPPD</sequence>
<feature type="region of interest" description="Disordered" evidence="1">
    <location>
        <begin position="134"/>
        <end position="173"/>
    </location>
</feature>
<evidence type="ECO:0000256" key="1">
    <source>
        <dbReference type="SAM" id="MobiDB-lite"/>
    </source>
</evidence>
<dbReference type="InterPro" id="IPR007263">
    <property type="entry name" value="DCC1-like"/>
</dbReference>
<protein>
    <submittedName>
        <fullName evidence="2">DUF393 domain-containing protein</fullName>
    </submittedName>
</protein>
<dbReference type="AlphaFoldDB" id="A0A7G3UD42"/>
<gene>
    <name evidence="2" type="ORF">STSU_012725</name>
</gene>
<keyword evidence="3" id="KW-1185">Reference proteome</keyword>
<evidence type="ECO:0000313" key="2">
    <source>
        <dbReference type="EMBL" id="QKM67908.1"/>
    </source>
</evidence>